<reference evidence="3" key="1">
    <citation type="submission" date="2022-11" db="UniProtKB">
        <authorList>
            <consortium name="WormBaseParasite"/>
        </authorList>
    </citation>
    <scope>IDENTIFICATION</scope>
</reference>
<comment type="similarity">
    <text evidence="1">Belongs to the glycine N-acyltransferase family.</text>
</comment>
<dbReference type="Gene3D" id="3.40.630.30">
    <property type="match status" value="1"/>
</dbReference>
<evidence type="ECO:0000256" key="1">
    <source>
        <dbReference type="RuleBase" id="RU368002"/>
    </source>
</evidence>
<sequence>MINLVSLFNHLYTLPEHREKGLGNATERDLSKKCIRLGITPCKTVETFNTEVLKSSNRSPYWTRWDDEGKPIEYIYMVQEYEKRFEMEKNKIENGH</sequence>
<dbReference type="Proteomes" id="UP000887540">
    <property type="component" value="Unplaced"/>
</dbReference>
<dbReference type="EC" id="2.3.1.-" evidence="1"/>
<protein>
    <recommendedName>
        <fullName evidence="1">Glycine N-acyltransferase-like protein</fullName>
        <ecNumber evidence="1">2.3.1.-</ecNumber>
    </recommendedName>
</protein>
<evidence type="ECO:0000313" key="2">
    <source>
        <dbReference type="Proteomes" id="UP000887540"/>
    </source>
</evidence>
<dbReference type="GO" id="GO:0047961">
    <property type="term" value="F:glycine N-acyltransferase activity"/>
    <property type="evidence" value="ECO:0007669"/>
    <property type="project" value="InterPro"/>
</dbReference>
<proteinExistence type="inferred from homology"/>
<dbReference type="PANTHER" id="PTHR15298">
    <property type="entry name" value="L-COA N-ACYLTRANSFERASE-RELATED"/>
    <property type="match status" value="1"/>
</dbReference>
<dbReference type="AlphaFoldDB" id="A0A914CAZ4"/>
<keyword evidence="1" id="KW-0808">Transferase</keyword>
<dbReference type="GO" id="GO:0005739">
    <property type="term" value="C:mitochondrion"/>
    <property type="evidence" value="ECO:0007669"/>
    <property type="project" value="InterPro"/>
</dbReference>
<keyword evidence="2" id="KW-1185">Reference proteome</keyword>
<dbReference type="InterPro" id="IPR010313">
    <property type="entry name" value="Glycine_N-acyltransferase"/>
</dbReference>
<accession>A0A914CAZ4</accession>
<dbReference type="WBParaSite" id="ACRNAN_Path_723.g2732.t1">
    <property type="protein sequence ID" value="ACRNAN_Path_723.g2732.t1"/>
    <property type="gene ID" value="ACRNAN_Path_723.g2732"/>
</dbReference>
<evidence type="ECO:0000313" key="3">
    <source>
        <dbReference type="WBParaSite" id="ACRNAN_Path_723.g2732.t1"/>
    </source>
</evidence>
<keyword evidence="1" id="KW-0012">Acyltransferase</keyword>
<organism evidence="2 3">
    <name type="scientific">Acrobeloides nanus</name>
    <dbReference type="NCBI Taxonomy" id="290746"/>
    <lineage>
        <taxon>Eukaryota</taxon>
        <taxon>Metazoa</taxon>
        <taxon>Ecdysozoa</taxon>
        <taxon>Nematoda</taxon>
        <taxon>Chromadorea</taxon>
        <taxon>Rhabditida</taxon>
        <taxon>Tylenchina</taxon>
        <taxon>Cephalobomorpha</taxon>
        <taxon>Cephaloboidea</taxon>
        <taxon>Cephalobidae</taxon>
        <taxon>Acrobeloides</taxon>
    </lineage>
</organism>
<dbReference type="PANTHER" id="PTHR15298:SF1">
    <property type="entry name" value="GLYCINE N-ACYLTRANSFERASE-LIKE PROTEIN"/>
    <property type="match status" value="1"/>
</dbReference>
<name>A0A914CAZ4_9BILA</name>